<evidence type="ECO:0000313" key="7">
    <source>
        <dbReference type="EMBL" id="PGG96622.1"/>
    </source>
</evidence>
<dbReference type="GO" id="GO:0000049">
    <property type="term" value="F:tRNA binding"/>
    <property type="evidence" value="ECO:0007669"/>
    <property type="project" value="UniProtKB-KW"/>
</dbReference>
<dbReference type="GO" id="GO:0004045">
    <property type="term" value="F:peptidyl-tRNA hydrolase activity"/>
    <property type="evidence" value="ECO:0007669"/>
    <property type="project" value="UniProtKB-EC"/>
</dbReference>
<dbReference type="AlphaFoldDB" id="A0A2B7WJ10"/>
<dbReference type="InterPro" id="IPR001328">
    <property type="entry name" value="Pept_tRNA_hydro"/>
</dbReference>
<organism evidence="7 8">
    <name type="scientific">Polytolypa hystricis (strain UAMH7299)</name>
    <dbReference type="NCBI Taxonomy" id="1447883"/>
    <lineage>
        <taxon>Eukaryota</taxon>
        <taxon>Fungi</taxon>
        <taxon>Dikarya</taxon>
        <taxon>Ascomycota</taxon>
        <taxon>Pezizomycotina</taxon>
        <taxon>Eurotiomycetes</taxon>
        <taxon>Eurotiomycetidae</taxon>
        <taxon>Onygenales</taxon>
        <taxon>Onygenales incertae sedis</taxon>
        <taxon>Polytolypa</taxon>
    </lineage>
</organism>
<keyword evidence="8" id="KW-1185">Reference proteome</keyword>
<evidence type="ECO:0000313" key="8">
    <source>
        <dbReference type="Proteomes" id="UP000224634"/>
    </source>
</evidence>
<feature type="compositionally biased region" description="Acidic residues" evidence="6">
    <location>
        <begin position="15"/>
        <end position="24"/>
    </location>
</feature>
<dbReference type="InterPro" id="IPR018171">
    <property type="entry name" value="Pept_tRNA_hydro_CS"/>
</dbReference>
<keyword evidence="4" id="KW-0694">RNA-binding</keyword>
<dbReference type="InterPro" id="IPR036416">
    <property type="entry name" value="Pept_tRNA_hydro_sf"/>
</dbReference>
<dbReference type="Proteomes" id="UP000224634">
    <property type="component" value="Unassembled WGS sequence"/>
</dbReference>
<dbReference type="EMBL" id="PDNA01000352">
    <property type="protein sequence ID" value="PGG96622.1"/>
    <property type="molecule type" value="Genomic_DNA"/>
</dbReference>
<protein>
    <recommendedName>
        <fullName evidence="1">peptidyl-tRNA hydrolase</fullName>
        <ecNumber evidence="1">3.1.1.29</ecNumber>
    </recommendedName>
</protein>
<dbReference type="STRING" id="1447883.A0A2B7WJ10"/>
<gene>
    <name evidence="7" type="ORF">AJ80_09801</name>
</gene>
<dbReference type="PANTHER" id="PTHR17224">
    <property type="entry name" value="PEPTIDYL-TRNA HYDROLASE"/>
    <property type="match status" value="1"/>
</dbReference>
<accession>A0A2B7WJ10</accession>
<feature type="region of interest" description="Disordered" evidence="6">
    <location>
        <begin position="1"/>
        <end position="49"/>
    </location>
</feature>
<reference evidence="7 8" key="1">
    <citation type="submission" date="2017-10" db="EMBL/GenBank/DDBJ databases">
        <title>Comparative genomics in systemic dimorphic fungi from Ajellomycetaceae.</title>
        <authorList>
            <person name="Munoz J.F."/>
            <person name="Mcewen J.G."/>
            <person name="Clay O.K."/>
            <person name="Cuomo C.A."/>
        </authorList>
    </citation>
    <scope>NUCLEOTIDE SEQUENCE [LARGE SCALE GENOMIC DNA]</scope>
    <source>
        <strain evidence="7 8">UAMH7299</strain>
    </source>
</reference>
<evidence type="ECO:0000256" key="6">
    <source>
        <dbReference type="SAM" id="MobiDB-lite"/>
    </source>
</evidence>
<dbReference type="EC" id="3.1.1.29" evidence="1"/>
<evidence type="ECO:0000256" key="5">
    <source>
        <dbReference type="ARBA" id="ARBA00038063"/>
    </source>
</evidence>
<dbReference type="Pfam" id="PF01195">
    <property type="entry name" value="Pept_tRNA_hydro"/>
    <property type="match status" value="1"/>
</dbReference>
<evidence type="ECO:0000256" key="2">
    <source>
        <dbReference type="ARBA" id="ARBA00022555"/>
    </source>
</evidence>
<sequence length="330" mass="35440">MKHRNQLPRRGLRYDDDDDDDELEPVSLHGRGLKDNYTLSSSHDNQESEVAAADIVKSPHLKATHNASITTITNQLQLPQSPSIPPPSSMTTLQRPRALFLASLGNPGSKYRHTPHSAGHTLISALATHLSPDSSLHSSGSSSVCEVYLPKSHTRLTLWQSPSLMNISGPTLVRAYKTWLAQNHAPLVLQSGSGSKKASAILSLILLHDELQQPPGKLQLRVGGAELSDRGHNGVKSVVETLVNNGHLYLSRNKNGAGGQKAKTDPDAPALMRIGVGIGRPVSREPDVVADYVLAKMSSVQVARMEALAGPLVDVLEREVGKMVVPGPVN</sequence>
<evidence type="ECO:0000256" key="1">
    <source>
        <dbReference type="ARBA" id="ARBA00013260"/>
    </source>
</evidence>
<keyword evidence="3" id="KW-0378">Hydrolase</keyword>
<comment type="similarity">
    <text evidence="5">Belongs to the PTH family.</text>
</comment>
<dbReference type="PANTHER" id="PTHR17224:SF1">
    <property type="entry name" value="PEPTIDYL-TRNA HYDROLASE"/>
    <property type="match status" value="1"/>
</dbReference>
<comment type="caution">
    <text evidence="7">The sequence shown here is derived from an EMBL/GenBank/DDBJ whole genome shotgun (WGS) entry which is preliminary data.</text>
</comment>
<evidence type="ECO:0000256" key="3">
    <source>
        <dbReference type="ARBA" id="ARBA00022801"/>
    </source>
</evidence>
<feature type="compositionally biased region" description="Basic residues" evidence="6">
    <location>
        <begin position="1"/>
        <end position="11"/>
    </location>
</feature>
<evidence type="ECO:0000256" key="4">
    <source>
        <dbReference type="ARBA" id="ARBA00022884"/>
    </source>
</evidence>
<keyword evidence="2" id="KW-0820">tRNA-binding</keyword>
<name>A0A2B7WJ10_POLH7</name>
<dbReference type="OrthoDB" id="1711136at2759"/>
<dbReference type="Gene3D" id="3.40.50.1470">
    <property type="entry name" value="Peptidyl-tRNA hydrolase"/>
    <property type="match status" value="1"/>
</dbReference>
<dbReference type="SUPFAM" id="SSF53178">
    <property type="entry name" value="Peptidyl-tRNA hydrolase-like"/>
    <property type="match status" value="1"/>
</dbReference>
<dbReference type="PROSITE" id="PS01196">
    <property type="entry name" value="PEPT_TRNA_HYDROL_2"/>
    <property type="match status" value="1"/>
</dbReference>
<proteinExistence type="inferred from homology"/>